<dbReference type="InterPro" id="IPR029016">
    <property type="entry name" value="GAF-like_dom_sf"/>
</dbReference>
<dbReference type="AlphaFoldDB" id="A0A0K1H4P7"/>
<dbReference type="Pfam" id="PF08446">
    <property type="entry name" value="PAS_2"/>
    <property type="match status" value="1"/>
</dbReference>
<dbReference type="SUPFAM" id="SSF55781">
    <property type="entry name" value="GAF domain-like"/>
    <property type="match status" value="1"/>
</dbReference>
<dbReference type="PROSITE" id="PS50046">
    <property type="entry name" value="PHYTOCHROME_2"/>
    <property type="match status" value="1"/>
</dbReference>
<dbReference type="InterPro" id="IPR003018">
    <property type="entry name" value="GAF"/>
</dbReference>
<name>A0A0K1H4P7_9EUKA</name>
<organism evidence="2">
    <name type="scientific">Glaucocystis nostochinearum</name>
    <dbReference type="NCBI Taxonomy" id="38271"/>
    <lineage>
        <taxon>Eukaryota</taxon>
        <taxon>Glaucocystophyceae</taxon>
        <taxon>Glaucocystales</taxon>
        <taxon>Glaucocystaceae</taxon>
        <taxon>Glaucocystis</taxon>
    </lineage>
</organism>
<dbReference type="Pfam" id="PF01590">
    <property type="entry name" value="GAF"/>
    <property type="match status" value="1"/>
</dbReference>
<dbReference type="SUPFAM" id="SSF55785">
    <property type="entry name" value="PYP-like sensor domain (PAS domain)"/>
    <property type="match status" value="1"/>
</dbReference>
<gene>
    <name evidence="2" type="primary">PHY</name>
</gene>
<reference evidence="2" key="1">
    <citation type="journal article" date="2015" name="Nat. Commun.">
        <title>Phytochrome diversity in green plants and the origin of canonical plant phytochromes.</title>
        <authorList>
            <person name="Li F.W."/>
            <person name="Melkonian M."/>
            <person name="Rothfels C.J."/>
            <person name="Villarreal J.C."/>
            <person name="Stevenson D.W."/>
            <person name="Graham S.W."/>
            <person name="Wong G.K."/>
            <person name="Pryer K.M."/>
            <person name="Mathews S."/>
        </authorList>
    </citation>
    <scope>NUCLEOTIDE SEQUENCE</scope>
    <source>
        <strain evidence="2">POOW_2003890</strain>
    </source>
</reference>
<feature type="non-terminal residue" evidence="2">
    <location>
        <position position="378"/>
    </location>
</feature>
<dbReference type="InterPro" id="IPR016132">
    <property type="entry name" value="Phyto_chromo_attachment"/>
</dbReference>
<dbReference type="InterPro" id="IPR013654">
    <property type="entry name" value="PAS_2"/>
</dbReference>
<feature type="domain" description="Phytochrome chromophore attachment site" evidence="1">
    <location>
        <begin position="171"/>
        <end position="341"/>
    </location>
</feature>
<protein>
    <submittedName>
        <fullName evidence="2">Phytochrome</fullName>
    </submittedName>
</protein>
<reference evidence="2" key="2">
    <citation type="submission" date="2015-06" db="EMBL/GenBank/DDBJ databases">
        <authorList>
            <person name="Hoefler B.C."/>
            <person name="Straight P.D."/>
        </authorList>
    </citation>
    <scope>NUCLEOTIDE SEQUENCE</scope>
    <source>
        <strain evidence="2">POOW_2003890</strain>
    </source>
</reference>
<dbReference type="EMBL" id="KT013288">
    <property type="protein sequence ID" value="AKT76084.1"/>
    <property type="molecule type" value="mRNA"/>
</dbReference>
<dbReference type="InterPro" id="IPR035965">
    <property type="entry name" value="PAS-like_dom_sf"/>
</dbReference>
<feature type="non-terminal residue" evidence="2">
    <location>
        <position position="1"/>
    </location>
</feature>
<sequence length="378" mass="42319">MAEVGALSERLLLSTTIPMGDFEAKRLNSIPQEYHDPPLAHIGLIQPHGILFAVSRGELQITHCSGNVDLLGITAREALELQLFALFEPSCIAVLSRVLDGTASCMYSSPPSPVKVISVRNRSAWMCIVHLSIGGQLIVELESKKSDKMMSSWEFCKQVQLASGLMRSAVSVEELSQLIAEQISNLTGYHRTMVYRFDFNGDGEVIAEMVRDPKKYGEFRGMSFPGMDIPPKARHLFFVNKFRIIADVHYEPLKILSKRRRSVSSVDMMDLSAGRELDLSRAQLRAVSPCHLQYLTNMGVKATLVNALVVHDSLWGLIVCHHYETKFWDYKSRAAMESLGQVAACQIAYLNEHLIRKQEENARKLQSSLISLAKPDMP</sequence>
<evidence type="ECO:0000259" key="1">
    <source>
        <dbReference type="PROSITE" id="PS50046"/>
    </source>
</evidence>
<dbReference type="Gene3D" id="3.30.450.20">
    <property type="entry name" value="PAS domain"/>
    <property type="match status" value="1"/>
</dbReference>
<evidence type="ECO:0000313" key="2">
    <source>
        <dbReference type="EMBL" id="AKT76084.1"/>
    </source>
</evidence>
<accession>A0A0K1H4P7</accession>
<dbReference type="GO" id="GO:0006355">
    <property type="term" value="P:regulation of DNA-templated transcription"/>
    <property type="evidence" value="ECO:0007669"/>
    <property type="project" value="InterPro"/>
</dbReference>
<dbReference type="SMART" id="SM00065">
    <property type="entry name" value="GAF"/>
    <property type="match status" value="1"/>
</dbReference>
<proteinExistence type="evidence at transcript level"/>
<dbReference type="Gene3D" id="3.30.450.40">
    <property type="match status" value="1"/>
</dbReference>